<gene>
    <name evidence="1" type="ORF">H6F99_24905</name>
</gene>
<name>A0ABR8C5U7_APHFL</name>
<proteinExistence type="predicted"/>
<dbReference type="InterPro" id="IPR015354">
    <property type="entry name" value="DNA_partition_ParG"/>
</dbReference>
<dbReference type="SUPFAM" id="SSF47598">
    <property type="entry name" value="Ribbon-helix-helix"/>
    <property type="match status" value="1"/>
</dbReference>
<comment type="caution">
    <text evidence="1">The sequence shown here is derived from an EMBL/GenBank/DDBJ whole genome shotgun (WGS) entry which is preliminary data.</text>
</comment>
<protein>
    <submittedName>
        <fullName evidence="1">Copy number control protein</fullName>
    </submittedName>
</protein>
<organism evidence="1 2">
    <name type="scientific">Aphanizomenon flos-aquae FACHB-1040</name>
    <dbReference type="NCBI Taxonomy" id="2692887"/>
    <lineage>
        <taxon>Bacteria</taxon>
        <taxon>Bacillati</taxon>
        <taxon>Cyanobacteriota</taxon>
        <taxon>Cyanophyceae</taxon>
        <taxon>Nostocales</taxon>
        <taxon>Aphanizomenonaceae</taxon>
        <taxon>Aphanizomenon</taxon>
    </lineage>
</organism>
<evidence type="ECO:0000313" key="1">
    <source>
        <dbReference type="EMBL" id="MBD2281391.1"/>
    </source>
</evidence>
<sequence length="60" mass="6890">MAEPSNSEDKTISLRIFMSESLRNTFKAVCARQGKNMSEVVTEFVETYVTEHDPNYQKSN</sequence>
<dbReference type="InterPro" id="IPR010985">
    <property type="entry name" value="Ribbon_hlx_hlx"/>
</dbReference>
<evidence type="ECO:0000313" key="2">
    <source>
        <dbReference type="Proteomes" id="UP000606721"/>
    </source>
</evidence>
<keyword evidence="2" id="KW-1185">Reference proteome</keyword>
<dbReference type="EMBL" id="JACJQT010000115">
    <property type="protein sequence ID" value="MBD2281391.1"/>
    <property type="molecule type" value="Genomic_DNA"/>
</dbReference>
<accession>A0ABR8C5U7</accession>
<reference evidence="1 2" key="1">
    <citation type="journal article" date="2020" name="ISME J.">
        <title>Comparative genomics reveals insights into cyanobacterial evolution and habitat adaptation.</title>
        <authorList>
            <person name="Chen M.Y."/>
            <person name="Teng W.K."/>
            <person name="Zhao L."/>
            <person name="Hu C.X."/>
            <person name="Zhou Y.K."/>
            <person name="Han B.P."/>
            <person name="Song L.R."/>
            <person name="Shu W.S."/>
        </authorList>
    </citation>
    <scope>NUCLEOTIDE SEQUENCE [LARGE SCALE GENOMIC DNA]</scope>
    <source>
        <strain evidence="1 2">FACHB-1040</strain>
    </source>
</reference>
<dbReference type="Proteomes" id="UP000606721">
    <property type="component" value="Unassembled WGS sequence"/>
</dbReference>
<dbReference type="Pfam" id="PF09274">
    <property type="entry name" value="ParG"/>
    <property type="match status" value="1"/>
</dbReference>
<dbReference type="InterPro" id="IPR013321">
    <property type="entry name" value="Arc_rbn_hlx_hlx"/>
</dbReference>
<dbReference type="Gene3D" id="1.10.1220.10">
    <property type="entry name" value="Met repressor-like"/>
    <property type="match status" value="1"/>
</dbReference>